<name>A0AAD9JKB8_9ANNE</name>
<evidence type="ECO:0000313" key="5">
    <source>
        <dbReference type="Proteomes" id="UP001208570"/>
    </source>
</evidence>
<dbReference type="SUPFAM" id="SSF51735">
    <property type="entry name" value="NAD(P)-binding Rossmann-fold domains"/>
    <property type="match status" value="1"/>
</dbReference>
<dbReference type="InterPro" id="IPR001509">
    <property type="entry name" value="Epimerase_deHydtase"/>
</dbReference>
<protein>
    <recommendedName>
        <fullName evidence="3">NAD-dependent epimerase/dehydratase domain-containing protein</fullName>
    </recommendedName>
</protein>
<dbReference type="GO" id="GO:0016616">
    <property type="term" value="F:oxidoreductase activity, acting on the CH-OH group of donors, NAD or NADP as acceptor"/>
    <property type="evidence" value="ECO:0007669"/>
    <property type="project" value="TreeGrafter"/>
</dbReference>
<sequence>MSEEQMVLVTGATGFIATHVIQQLLQAGHKVRGSVRSLKNEQKIKPLQELHPKAKYPLELVEADLTSANGWADAVSGCTYVIHMASPFPNEQPSDESEVIKPAVDGTLIVLKACREARTVKRVVLTSSVASISGGFDIGGSYTEADWTDVGTVKQAYLKSKTLAEKAAWDFVRDLPNGEKFELSVINPAFVMGPPLCGGWATSMELTKRLLERQMPAVPQINFSIIDVRDVAAAHIAAMTKAEAAGNRHIVAAHNLWMKEIAMMYKEEFLQLGYNVPVREAPYFILKLISLFDKTVRLLLPAWGKETFYDNTRMHTVLGIEPRPARETVMDMAHSMIQKGFIKTTATYRKVKLRFLILLCMKLNVLNTLSIDAEDDGNVVSLCARSAKAGSTLQTAAPCHQVCEEMLIVSAGEVAAREGSSLGLEADEACD</sequence>
<gene>
    <name evidence="4" type="ORF">LSH36_261g02063</name>
</gene>
<keyword evidence="1" id="KW-0560">Oxidoreductase</keyword>
<dbReference type="AlphaFoldDB" id="A0AAD9JKB8"/>
<dbReference type="Pfam" id="PF01370">
    <property type="entry name" value="Epimerase"/>
    <property type="match status" value="1"/>
</dbReference>
<accession>A0AAD9JKB8</accession>
<dbReference type="PANTHER" id="PTHR10366">
    <property type="entry name" value="NAD DEPENDENT EPIMERASE/DEHYDRATASE"/>
    <property type="match status" value="1"/>
</dbReference>
<comment type="similarity">
    <text evidence="2">Belongs to the NAD(P)-dependent epimerase/dehydratase family. Dihydroflavonol-4-reductase subfamily.</text>
</comment>
<proteinExistence type="inferred from homology"/>
<dbReference type="CDD" id="cd05227">
    <property type="entry name" value="AR_SDR_e"/>
    <property type="match status" value="1"/>
</dbReference>
<dbReference type="EMBL" id="JAODUP010000261">
    <property type="protein sequence ID" value="KAK2154666.1"/>
    <property type="molecule type" value="Genomic_DNA"/>
</dbReference>
<organism evidence="4 5">
    <name type="scientific">Paralvinella palmiformis</name>
    <dbReference type="NCBI Taxonomy" id="53620"/>
    <lineage>
        <taxon>Eukaryota</taxon>
        <taxon>Metazoa</taxon>
        <taxon>Spiralia</taxon>
        <taxon>Lophotrochozoa</taxon>
        <taxon>Annelida</taxon>
        <taxon>Polychaeta</taxon>
        <taxon>Sedentaria</taxon>
        <taxon>Canalipalpata</taxon>
        <taxon>Terebellida</taxon>
        <taxon>Terebelliformia</taxon>
        <taxon>Alvinellidae</taxon>
        <taxon>Paralvinella</taxon>
    </lineage>
</organism>
<dbReference type="Proteomes" id="UP001208570">
    <property type="component" value="Unassembled WGS sequence"/>
</dbReference>
<dbReference type="PANTHER" id="PTHR10366:SF564">
    <property type="entry name" value="STEROL-4-ALPHA-CARBOXYLATE 3-DEHYDROGENASE, DECARBOXYLATING"/>
    <property type="match status" value="1"/>
</dbReference>
<evidence type="ECO:0000256" key="1">
    <source>
        <dbReference type="ARBA" id="ARBA00023002"/>
    </source>
</evidence>
<evidence type="ECO:0000313" key="4">
    <source>
        <dbReference type="EMBL" id="KAK2154666.1"/>
    </source>
</evidence>
<evidence type="ECO:0000259" key="3">
    <source>
        <dbReference type="Pfam" id="PF01370"/>
    </source>
</evidence>
<dbReference type="InterPro" id="IPR050425">
    <property type="entry name" value="NAD(P)_dehydrat-like"/>
</dbReference>
<reference evidence="4" key="1">
    <citation type="journal article" date="2023" name="Mol. Biol. Evol.">
        <title>Third-Generation Sequencing Reveals the Adaptive Role of the Epigenome in Three Deep-Sea Polychaetes.</title>
        <authorList>
            <person name="Perez M."/>
            <person name="Aroh O."/>
            <person name="Sun Y."/>
            <person name="Lan Y."/>
            <person name="Juniper S.K."/>
            <person name="Young C.R."/>
            <person name="Angers B."/>
            <person name="Qian P.Y."/>
        </authorList>
    </citation>
    <scope>NUCLEOTIDE SEQUENCE</scope>
    <source>
        <strain evidence="4">P08H-3</strain>
    </source>
</reference>
<dbReference type="Gene3D" id="3.40.50.720">
    <property type="entry name" value="NAD(P)-binding Rossmann-like Domain"/>
    <property type="match status" value="1"/>
</dbReference>
<evidence type="ECO:0000256" key="2">
    <source>
        <dbReference type="ARBA" id="ARBA00023445"/>
    </source>
</evidence>
<dbReference type="InterPro" id="IPR036291">
    <property type="entry name" value="NAD(P)-bd_dom_sf"/>
</dbReference>
<keyword evidence="5" id="KW-1185">Reference proteome</keyword>
<feature type="domain" description="NAD-dependent epimerase/dehydratase" evidence="3">
    <location>
        <begin position="7"/>
        <end position="250"/>
    </location>
</feature>
<dbReference type="FunFam" id="3.40.50.720:FF:000336">
    <property type="entry name" value="Aldehyde reductase"/>
    <property type="match status" value="1"/>
</dbReference>
<comment type="caution">
    <text evidence="4">The sequence shown here is derived from an EMBL/GenBank/DDBJ whole genome shotgun (WGS) entry which is preliminary data.</text>
</comment>